<sequence length="184" mass="20361">MSDDNAKTPTDAARAITGTLETIDGRVALRFELGLSHSVDRVWRAVSVPEELASWFPAAVDWTPAKGESFEAGGATLEITEVEPQRLLAWTFAGELQSFEIQAVQEGCRLTFTHVFDDRTLAAQTAAGWDAYLLRLDPYLCGRPVTEEMAHEHWAAVHEHYAQKFGVDPELGRKFAASLRASQD</sequence>
<feature type="domain" description="Activator of Hsp90 ATPase homologue 1/2-like C-terminal" evidence="2">
    <location>
        <begin position="37"/>
        <end position="140"/>
    </location>
</feature>
<dbReference type="Proteomes" id="UP000746595">
    <property type="component" value="Unassembled WGS sequence"/>
</dbReference>
<protein>
    <recommendedName>
        <fullName evidence="2">Activator of Hsp90 ATPase homologue 1/2-like C-terminal domain-containing protein</fullName>
    </recommendedName>
</protein>
<evidence type="ECO:0000313" key="3">
    <source>
        <dbReference type="EMBL" id="NKG22889.1"/>
    </source>
</evidence>
<evidence type="ECO:0000313" key="4">
    <source>
        <dbReference type="Proteomes" id="UP000746595"/>
    </source>
</evidence>
<dbReference type="InterPro" id="IPR023393">
    <property type="entry name" value="START-like_dom_sf"/>
</dbReference>
<evidence type="ECO:0000256" key="1">
    <source>
        <dbReference type="ARBA" id="ARBA00006817"/>
    </source>
</evidence>
<organism evidence="3 4">
    <name type="scientific">Paeniglutamicibacter terrestris</name>
    <dbReference type="NCBI Taxonomy" id="2723403"/>
    <lineage>
        <taxon>Bacteria</taxon>
        <taxon>Bacillati</taxon>
        <taxon>Actinomycetota</taxon>
        <taxon>Actinomycetes</taxon>
        <taxon>Micrococcales</taxon>
        <taxon>Micrococcaceae</taxon>
        <taxon>Paeniglutamicibacter</taxon>
    </lineage>
</organism>
<proteinExistence type="inferred from homology"/>
<dbReference type="InterPro" id="IPR013538">
    <property type="entry name" value="ASHA1/2-like_C"/>
</dbReference>
<keyword evidence="4" id="KW-1185">Reference proteome</keyword>
<dbReference type="Gene3D" id="3.30.530.20">
    <property type="match status" value="1"/>
</dbReference>
<comment type="caution">
    <text evidence="3">The sequence shown here is derived from an EMBL/GenBank/DDBJ whole genome shotgun (WGS) entry which is preliminary data.</text>
</comment>
<evidence type="ECO:0000259" key="2">
    <source>
        <dbReference type="Pfam" id="PF08327"/>
    </source>
</evidence>
<dbReference type="Pfam" id="PF08327">
    <property type="entry name" value="AHSA1"/>
    <property type="match status" value="1"/>
</dbReference>
<dbReference type="EMBL" id="JAAWVT010000022">
    <property type="protein sequence ID" value="NKG22889.1"/>
    <property type="molecule type" value="Genomic_DNA"/>
</dbReference>
<reference evidence="3 4" key="1">
    <citation type="submission" date="2020-04" db="EMBL/GenBank/DDBJ databases">
        <title>Paeniglutamicibacter sp. ANT13_2, a novel actinomycete isolated from sediment in Antarctica.</title>
        <authorList>
            <person name="Sakdapetsiri C."/>
            <person name="Pinyakong O."/>
        </authorList>
    </citation>
    <scope>NUCLEOTIDE SEQUENCE [LARGE SCALE GENOMIC DNA]</scope>
    <source>
        <strain evidence="3 4">ANT13_2</strain>
    </source>
</reference>
<comment type="similarity">
    <text evidence="1">Belongs to the AHA1 family.</text>
</comment>
<name>A0ABX1G9E1_9MICC</name>
<accession>A0ABX1G9E1</accession>
<dbReference type="SUPFAM" id="SSF55961">
    <property type="entry name" value="Bet v1-like"/>
    <property type="match status" value="1"/>
</dbReference>
<gene>
    <name evidence="3" type="ORF">HED64_19575</name>
</gene>
<dbReference type="RefSeq" id="WP_168153619.1">
    <property type="nucleotide sequence ID" value="NZ_JAAWVT010000022.1"/>
</dbReference>